<evidence type="ECO:0000259" key="3">
    <source>
        <dbReference type="PROSITE" id="PS00028"/>
    </source>
</evidence>
<dbReference type="FunFam" id="3.90.228.10:FF:000015">
    <property type="entry name" value="C2H2-like zinc finger protein"/>
    <property type="match status" value="1"/>
</dbReference>
<organism evidence="4 5">
    <name type="scientific">Olea europaea subsp. europaea</name>
    <dbReference type="NCBI Taxonomy" id="158383"/>
    <lineage>
        <taxon>Eukaryota</taxon>
        <taxon>Viridiplantae</taxon>
        <taxon>Streptophyta</taxon>
        <taxon>Embryophyta</taxon>
        <taxon>Tracheophyta</taxon>
        <taxon>Spermatophyta</taxon>
        <taxon>Magnoliopsida</taxon>
        <taxon>eudicotyledons</taxon>
        <taxon>Gunneridae</taxon>
        <taxon>Pentapetalae</taxon>
        <taxon>asterids</taxon>
        <taxon>lamiids</taxon>
        <taxon>Lamiales</taxon>
        <taxon>Oleaceae</taxon>
        <taxon>Oleeae</taxon>
        <taxon>Olea</taxon>
    </lineage>
</organism>
<gene>
    <name evidence="4" type="ORF">OLEA9_A026558</name>
</gene>
<accession>A0A8S0RT81</accession>
<dbReference type="Gene3D" id="3.90.228.10">
    <property type="match status" value="1"/>
</dbReference>
<feature type="compositionally biased region" description="Low complexity" evidence="1">
    <location>
        <begin position="206"/>
        <end position="220"/>
    </location>
</feature>
<feature type="domain" description="C2H2-type" evidence="3">
    <location>
        <begin position="243"/>
        <end position="264"/>
    </location>
</feature>
<evidence type="ECO:0000313" key="5">
    <source>
        <dbReference type="Proteomes" id="UP000594638"/>
    </source>
</evidence>
<dbReference type="SUPFAM" id="SSF56399">
    <property type="entry name" value="ADP-ribosylation"/>
    <property type="match status" value="1"/>
</dbReference>
<dbReference type="Proteomes" id="UP000594638">
    <property type="component" value="Unassembled WGS sequence"/>
</dbReference>
<name>A0A8S0RT81_OLEEU</name>
<feature type="region of interest" description="Disordered" evidence="1">
    <location>
        <begin position="120"/>
        <end position="141"/>
    </location>
</feature>
<evidence type="ECO:0000256" key="1">
    <source>
        <dbReference type="SAM" id="MobiDB-lite"/>
    </source>
</evidence>
<feature type="region of interest" description="Disordered" evidence="1">
    <location>
        <begin position="185"/>
        <end position="220"/>
    </location>
</feature>
<feature type="signal peptide" evidence="2">
    <location>
        <begin position="1"/>
        <end position="19"/>
    </location>
</feature>
<dbReference type="Gramene" id="OE9A026558T1">
    <property type="protein sequence ID" value="OE9A026558C1"/>
    <property type="gene ID" value="OE9A026558"/>
</dbReference>
<sequence length="476" mass="52063">MASPRKVTISLYMLIFVLNQESLNSIVCFFPFRCYRFGIDGSFSEFEKTKGYKQTIKKKKKKKEMPAVWFALKKSLKCKSEPLDVHDPKGNGNLSHILTRKSGSGRSGCSRSIANLKDVIHGSKRHTEKPQTCSPRSVGSSELLNPITHEVVLSNSTCELKITARNGFQEGGASGGACGSTFVGTLKPGTPGPRRLKGNKHRGLASPIRRTSSSLSRRSSGFGVIPARPEAYFGADSNGALFCHKCGEPFGKWEAIEEHHLSKHAVSELAEGESSRKIVEIICRTSCTKPDSNCGGIERVLKVHNMQKTLAQFEEYRELVKIKATKLPKKHPRCLADGNELLRFYGATVECNLGINGSSSLCTLDKCSVCRILRHGFSSKKGTNGGSVGVFTASTSGRAFESIQSYDENPSIRKALIVCRVIAGRVHRPLENVQELAGQTGFDSLAGKLGPHSNIEELYLLSPRALLPCFVVIYKP</sequence>
<dbReference type="OrthoDB" id="9514740at2759"/>
<dbReference type="InterPro" id="IPR013087">
    <property type="entry name" value="Znf_C2H2_type"/>
</dbReference>
<feature type="compositionally biased region" description="Basic residues" evidence="1">
    <location>
        <begin position="194"/>
        <end position="203"/>
    </location>
</feature>
<feature type="chain" id="PRO_5035932447" evidence="2">
    <location>
        <begin position="20"/>
        <end position="476"/>
    </location>
</feature>
<keyword evidence="5" id="KW-1185">Reference proteome</keyword>
<comment type="caution">
    <text evidence="4">The sequence shown here is derived from an EMBL/GenBank/DDBJ whole genome shotgun (WGS) entry which is preliminary data.</text>
</comment>
<dbReference type="PROSITE" id="PS00028">
    <property type="entry name" value="ZINC_FINGER_C2H2_1"/>
    <property type="match status" value="1"/>
</dbReference>
<proteinExistence type="predicted"/>
<dbReference type="EMBL" id="CACTIH010003699">
    <property type="protein sequence ID" value="CAA2982540.1"/>
    <property type="molecule type" value="Genomic_DNA"/>
</dbReference>
<keyword evidence="2" id="KW-0732">Signal</keyword>
<feature type="compositionally biased region" description="Polar residues" evidence="1">
    <location>
        <begin position="130"/>
        <end position="141"/>
    </location>
</feature>
<reference evidence="4 5" key="1">
    <citation type="submission" date="2019-12" db="EMBL/GenBank/DDBJ databases">
        <authorList>
            <person name="Alioto T."/>
            <person name="Alioto T."/>
            <person name="Gomez Garrido J."/>
        </authorList>
    </citation>
    <scope>NUCLEOTIDE SEQUENCE [LARGE SCALE GENOMIC DNA]</scope>
</reference>
<evidence type="ECO:0000313" key="4">
    <source>
        <dbReference type="EMBL" id="CAA2982540.1"/>
    </source>
</evidence>
<protein>
    <submittedName>
        <fullName evidence="4">Uncharacterized protein LOC111368724 isoform X1</fullName>
    </submittedName>
</protein>
<dbReference type="PANTHER" id="PTHR31681:SF39">
    <property type="entry name" value="OS01G0785900 PROTEIN"/>
    <property type="match status" value="1"/>
</dbReference>
<dbReference type="AlphaFoldDB" id="A0A8S0RT81"/>
<dbReference type="PANTHER" id="PTHR31681">
    <property type="entry name" value="C2H2-LIKE ZINC FINGER PROTEIN"/>
    <property type="match status" value="1"/>
</dbReference>
<evidence type="ECO:0000256" key="2">
    <source>
        <dbReference type="SAM" id="SignalP"/>
    </source>
</evidence>